<feature type="transmembrane region" description="Helical" evidence="1">
    <location>
        <begin position="6"/>
        <end position="27"/>
    </location>
</feature>
<accession>A0A1H6QQW6</accession>
<organism evidence="2 3">
    <name type="scientific">Paraburkholderia diazotrophica</name>
    <dbReference type="NCBI Taxonomy" id="667676"/>
    <lineage>
        <taxon>Bacteria</taxon>
        <taxon>Pseudomonadati</taxon>
        <taxon>Pseudomonadota</taxon>
        <taxon>Betaproteobacteria</taxon>
        <taxon>Burkholderiales</taxon>
        <taxon>Burkholderiaceae</taxon>
        <taxon>Paraburkholderia</taxon>
    </lineage>
</organism>
<keyword evidence="3" id="KW-1185">Reference proteome</keyword>
<dbReference type="RefSeq" id="WP_177200278.1">
    <property type="nucleotide sequence ID" value="NZ_FNYE01000001.1"/>
</dbReference>
<dbReference type="EMBL" id="FNYE01000001">
    <property type="protein sequence ID" value="SEI41840.1"/>
    <property type="molecule type" value="Genomic_DNA"/>
</dbReference>
<dbReference type="AlphaFoldDB" id="A0A1H6QQW6"/>
<evidence type="ECO:0000313" key="3">
    <source>
        <dbReference type="Proteomes" id="UP000198866"/>
    </source>
</evidence>
<evidence type="ECO:0000313" key="2">
    <source>
        <dbReference type="EMBL" id="SEI41840.1"/>
    </source>
</evidence>
<dbReference type="Proteomes" id="UP000198866">
    <property type="component" value="Unassembled WGS sequence"/>
</dbReference>
<protein>
    <submittedName>
        <fullName evidence="2">Uncharacterized protein</fullName>
    </submittedName>
</protein>
<proteinExistence type="predicted"/>
<keyword evidence="1" id="KW-0472">Membrane</keyword>
<evidence type="ECO:0000256" key="1">
    <source>
        <dbReference type="SAM" id="Phobius"/>
    </source>
</evidence>
<keyword evidence="1" id="KW-1133">Transmembrane helix</keyword>
<keyword evidence="1" id="KW-0812">Transmembrane</keyword>
<gene>
    <name evidence="2" type="ORF">SAMN05192539_1001280</name>
</gene>
<sequence>MESFIIFLLGVLSGVGICVCVAAIAVVKSGAKHDSAFTIERLPEHESNAAPYPRYYE</sequence>
<name>A0A1H6QQW6_9BURK</name>
<dbReference type="STRING" id="667676.SAMN05192539_1001280"/>
<reference evidence="3" key="1">
    <citation type="submission" date="2016-10" db="EMBL/GenBank/DDBJ databases">
        <authorList>
            <person name="Varghese N."/>
            <person name="Submissions S."/>
        </authorList>
    </citation>
    <scope>NUCLEOTIDE SEQUENCE [LARGE SCALE GENOMIC DNA]</scope>
    <source>
        <strain evidence="3">LMG 26031</strain>
    </source>
</reference>